<dbReference type="PANTHER" id="PTHR43453">
    <property type="entry name" value="RRNA METHYLASE-LIKE"/>
    <property type="match status" value="1"/>
</dbReference>
<evidence type="ECO:0000259" key="7">
    <source>
        <dbReference type="Pfam" id="PF00588"/>
    </source>
</evidence>
<dbReference type="Gene3D" id="3.40.1280.10">
    <property type="match status" value="1"/>
</dbReference>
<reference evidence="9" key="1">
    <citation type="journal article" date="2013" name="ISME J.">
        <title>A small predatory core genome in the divergent marine Bacteriovorax marinus SJ and the terrestrial Bdellovibrio bacteriovorus.</title>
        <authorList>
            <person name="Crossman L.C."/>
            <person name="Chen H."/>
            <person name="Cerdeno-Tarraga A.M."/>
            <person name="Brooks K."/>
            <person name="Quail M.A."/>
            <person name="Pineiro S.A."/>
            <person name="Hobley L."/>
            <person name="Sockett R.E."/>
            <person name="Bentley S.D."/>
            <person name="Parkhill J."/>
            <person name="Williams H.N."/>
            <person name="Stine O.C."/>
        </authorList>
    </citation>
    <scope>NUCLEOTIDE SEQUENCE [LARGE SCALE GENOMIC DNA]</scope>
    <source>
        <strain evidence="9">ATCC BAA-682 / DSM 15412 / SJ</strain>
    </source>
</reference>
<dbReference type="InterPro" id="IPR001537">
    <property type="entry name" value="SpoU_MeTrfase"/>
</dbReference>
<accession>E1WXC0</accession>
<dbReference type="CDD" id="cd18097">
    <property type="entry name" value="SpoU-like"/>
    <property type="match status" value="1"/>
</dbReference>
<dbReference type="eggNOG" id="COG0566">
    <property type="taxonomic scope" value="Bacteria"/>
</dbReference>
<dbReference type="KEGG" id="bmx:BMS_0932"/>
<evidence type="ECO:0000313" key="9">
    <source>
        <dbReference type="Proteomes" id="UP000008963"/>
    </source>
</evidence>
<evidence type="ECO:0000313" key="8">
    <source>
        <dbReference type="EMBL" id="CBW25821.1"/>
    </source>
</evidence>
<feature type="domain" description="tRNA/rRNA methyltransferase SpoU type" evidence="7">
    <location>
        <begin position="117"/>
        <end position="258"/>
    </location>
</feature>
<dbReference type="GO" id="GO:0002938">
    <property type="term" value="P:tRNA guanine ribose methylation"/>
    <property type="evidence" value="ECO:0007669"/>
    <property type="project" value="TreeGrafter"/>
</dbReference>
<evidence type="ECO:0000256" key="1">
    <source>
        <dbReference type="ARBA" id="ARBA00022555"/>
    </source>
</evidence>
<keyword evidence="2 8" id="KW-0489">Methyltransferase</keyword>
<dbReference type="Pfam" id="PF00588">
    <property type="entry name" value="SpoU_methylase"/>
    <property type="match status" value="1"/>
</dbReference>
<dbReference type="InterPro" id="IPR033671">
    <property type="entry name" value="TrmH"/>
</dbReference>
<evidence type="ECO:0000256" key="5">
    <source>
        <dbReference type="ARBA" id="ARBA00022694"/>
    </source>
</evidence>
<keyword evidence="5" id="KW-0819">tRNA processing</keyword>
<sequence>MAIEIPNKAFLSFSYKQCINTLYRAFKQVDDKWDNESLRLNSLEILENNLVALKSHEDEALIGLGQEILSDFPSTRPKLQDLLMKLERIENKDLKDSDFLITTEDDFAKINDEPNPIHLVLDNLRSSFNVGSLFRTAEAIGIKEVHLCGYTPTPENSKTAKSALGTDKWIKWSYWESSLDCIDALKERGASIYAFETEKNAKALEEVREIRECAIVLGNERYGLNESVLNRSDEILKIRLDGKKNSLNVGTCGAIAMYHMARVQRENK</sequence>
<dbReference type="Proteomes" id="UP000008963">
    <property type="component" value="Chromosome"/>
</dbReference>
<name>E1WXC0_HALMS</name>
<keyword evidence="4" id="KW-0949">S-adenosyl-L-methionine</keyword>
<dbReference type="EMBL" id="FQ312005">
    <property type="protein sequence ID" value="CBW25821.1"/>
    <property type="molecule type" value="Genomic_DNA"/>
</dbReference>
<dbReference type="PANTHER" id="PTHR43453:SF1">
    <property type="entry name" value="TRNA_RRNA METHYLTRANSFERASE SPOU TYPE DOMAIN-CONTAINING PROTEIN"/>
    <property type="match status" value="1"/>
</dbReference>
<evidence type="ECO:0000256" key="6">
    <source>
        <dbReference type="ARBA" id="ARBA00022884"/>
    </source>
</evidence>
<gene>
    <name evidence="8" type="ordered locus">BMS_0932</name>
</gene>
<keyword evidence="3" id="KW-0808">Transferase</keyword>
<dbReference type="HOGENOM" id="CLU_082656_0_0_7"/>
<keyword evidence="9" id="KW-1185">Reference proteome</keyword>
<proteinExistence type="predicted"/>
<dbReference type="RefSeq" id="WP_014243606.1">
    <property type="nucleotide sequence ID" value="NC_016620.1"/>
</dbReference>
<evidence type="ECO:0000256" key="4">
    <source>
        <dbReference type="ARBA" id="ARBA00022691"/>
    </source>
</evidence>
<dbReference type="OrthoDB" id="5291649at2"/>
<organism evidence="8 9">
    <name type="scientific">Halobacteriovorax marinus (strain ATCC BAA-682 / DSM 15412 / SJ)</name>
    <name type="common">Bacteriovorax marinus</name>
    <dbReference type="NCBI Taxonomy" id="862908"/>
    <lineage>
        <taxon>Bacteria</taxon>
        <taxon>Pseudomonadati</taxon>
        <taxon>Bdellovibrionota</taxon>
        <taxon>Bacteriovoracia</taxon>
        <taxon>Bacteriovoracales</taxon>
        <taxon>Halobacteriovoraceae</taxon>
        <taxon>Halobacteriovorax</taxon>
    </lineage>
</organism>
<keyword evidence="1" id="KW-0820">tRNA-binding</keyword>
<dbReference type="InterPro" id="IPR029026">
    <property type="entry name" value="tRNA_m1G_MTases_N"/>
</dbReference>
<evidence type="ECO:0000256" key="3">
    <source>
        <dbReference type="ARBA" id="ARBA00022679"/>
    </source>
</evidence>
<dbReference type="GO" id="GO:0000049">
    <property type="term" value="F:tRNA binding"/>
    <property type="evidence" value="ECO:0007669"/>
    <property type="project" value="UniProtKB-KW"/>
</dbReference>
<dbReference type="PATRIC" id="fig|862908.3.peg.888"/>
<keyword evidence="6" id="KW-0694">RNA-binding</keyword>
<protein>
    <submittedName>
        <fullName evidence="8">SpoU rRNA methylase family protein</fullName>
    </submittedName>
</protein>
<dbReference type="STRING" id="862908.BMS_0932"/>
<dbReference type="AlphaFoldDB" id="E1WXC0"/>
<dbReference type="SUPFAM" id="SSF75217">
    <property type="entry name" value="alpha/beta knot"/>
    <property type="match status" value="1"/>
</dbReference>
<dbReference type="GO" id="GO:0008173">
    <property type="term" value="F:RNA methyltransferase activity"/>
    <property type="evidence" value="ECO:0007669"/>
    <property type="project" value="InterPro"/>
</dbReference>
<dbReference type="InterPro" id="IPR029028">
    <property type="entry name" value="Alpha/beta_knot_MTases"/>
</dbReference>
<evidence type="ECO:0000256" key="2">
    <source>
        <dbReference type="ARBA" id="ARBA00022603"/>
    </source>
</evidence>